<feature type="transmembrane region" description="Helical" evidence="7">
    <location>
        <begin position="49"/>
        <end position="67"/>
    </location>
</feature>
<keyword evidence="6 7" id="KW-0472">Membrane</keyword>
<dbReference type="GO" id="GO:0005548">
    <property type="term" value="F:phospholipid transporter activity"/>
    <property type="evidence" value="ECO:0007669"/>
    <property type="project" value="TreeGrafter"/>
</dbReference>
<feature type="transmembrane region" description="Helical" evidence="7">
    <location>
        <begin position="198"/>
        <end position="223"/>
    </location>
</feature>
<gene>
    <name evidence="8" type="primary">ycf63</name>
    <name evidence="8" type="ORF">Gele_113</name>
</gene>
<protein>
    <recommendedName>
        <fullName evidence="9">ABC transporter permease</fullName>
    </recommendedName>
</protein>
<evidence type="ECO:0000256" key="7">
    <source>
        <dbReference type="RuleBase" id="RU362044"/>
    </source>
</evidence>
<dbReference type="Pfam" id="PF02405">
    <property type="entry name" value="MlaE"/>
    <property type="match status" value="1"/>
</dbReference>
<dbReference type="AlphaFoldDB" id="A0A141SDJ8"/>
<dbReference type="PANTHER" id="PTHR30188:SF4">
    <property type="entry name" value="PROTEIN TRIGALACTOSYLDIACYLGLYCEROL 1, CHLOROPLASTIC"/>
    <property type="match status" value="1"/>
</dbReference>
<accession>A0A141SDJ8</accession>
<evidence type="ECO:0000256" key="2">
    <source>
        <dbReference type="ARBA" id="ARBA00007556"/>
    </source>
</evidence>
<evidence type="ECO:0000313" key="8">
    <source>
        <dbReference type="EMBL" id="AMK96366.1"/>
    </source>
</evidence>
<dbReference type="NCBIfam" id="TIGR00056">
    <property type="entry name" value="MlaE family lipid ABC transporter permease subunit"/>
    <property type="match status" value="1"/>
</dbReference>
<comment type="subcellular location">
    <subcellularLocation>
        <location evidence="1">Membrane</location>
        <topology evidence="1">Multi-pass membrane protein</topology>
    </subcellularLocation>
</comment>
<dbReference type="InterPro" id="IPR030802">
    <property type="entry name" value="Permease_MalE"/>
</dbReference>
<evidence type="ECO:0000256" key="6">
    <source>
        <dbReference type="ARBA" id="ARBA00023136"/>
    </source>
</evidence>
<dbReference type="GeneID" id="27215855"/>
<keyword evidence="5 7" id="KW-1133">Transmembrane helix</keyword>
<keyword evidence="4 7" id="KW-0812">Transmembrane</keyword>
<dbReference type="InterPro" id="IPR003453">
    <property type="entry name" value="ABC_MlaE_roteobac"/>
</dbReference>
<geneLocation type="plastid" evidence="8"/>
<proteinExistence type="inferred from homology"/>
<dbReference type="GO" id="GO:0043190">
    <property type="term" value="C:ATP-binding cassette (ABC) transporter complex"/>
    <property type="evidence" value="ECO:0007669"/>
    <property type="project" value="InterPro"/>
</dbReference>
<reference evidence="8" key="1">
    <citation type="submission" date="2015-07" db="EMBL/GenBank/DDBJ databases">
        <title>Reconstructing the complex evolutionary history of mobile plasmids in red algal genomes.</title>
        <authorList>
            <person name="Lee J."/>
            <person name="Kim K.M."/>
            <person name="Yang E.C."/>
            <person name="Miller K.A."/>
            <person name="Boo S.M."/>
            <person name="Bhattacharya D."/>
            <person name="Yoon H.S."/>
        </authorList>
    </citation>
    <scope>NUCLEOTIDE SEQUENCE</scope>
</reference>
<sequence length="259" mass="28584">MFYFIKHSKKLSKKILKYINSSNLSSILITIDVFSLIEQMKLAGPDSLSISIITAFFVSMVFTLQIVKEMLYLNTVNIIGAVLALAFIRELSPVLTAVILIGRVASSYAAELATMKVTEQLNALYLLETNPLLYLILPRVLASILMLPILNLISFVTSIAGSIFICFVFYRIDPNLFLISVFSVISIIDIIKSCVKMFFFSLAVSIISCLYGLSATGGAYGVGRSTTNAVVSCLLVVFILDFILSYLMFSHLDSSIKSF</sequence>
<organism evidence="8">
    <name type="scientific">Gelidium elegans</name>
    <name type="common">Red alga</name>
    <dbReference type="NCBI Taxonomy" id="37200"/>
    <lineage>
        <taxon>Eukaryota</taxon>
        <taxon>Rhodophyta</taxon>
        <taxon>Florideophyceae</taxon>
        <taxon>Rhodymeniophycidae</taxon>
        <taxon>Gelidiales</taxon>
        <taxon>Gelidiaceae</taxon>
        <taxon>Gelidium</taxon>
    </lineage>
</organism>
<feature type="transmembrane region" description="Helical" evidence="7">
    <location>
        <begin position="149"/>
        <end position="170"/>
    </location>
</feature>
<name>A0A141SDJ8_GELEL</name>
<keyword evidence="8" id="KW-0934">Plastid</keyword>
<dbReference type="RefSeq" id="YP_009244124.1">
    <property type="nucleotide sequence ID" value="NC_029858.1"/>
</dbReference>
<evidence type="ECO:0000256" key="5">
    <source>
        <dbReference type="ARBA" id="ARBA00022989"/>
    </source>
</evidence>
<comment type="similarity">
    <text evidence="2 7">Belongs to the MlaE permease family.</text>
</comment>
<evidence type="ECO:0000256" key="4">
    <source>
        <dbReference type="ARBA" id="ARBA00022692"/>
    </source>
</evidence>
<evidence type="ECO:0008006" key="9">
    <source>
        <dbReference type="Google" id="ProtNLM"/>
    </source>
</evidence>
<dbReference type="PANTHER" id="PTHR30188">
    <property type="entry name" value="ABC TRANSPORTER PERMEASE PROTEIN-RELATED"/>
    <property type="match status" value="1"/>
</dbReference>
<feature type="transmembrane region" description="Helical" evidence="7">
    <location>
        <begin position="21"/>
        <end position="37"/>
    </location>
</feature>
<feature type="transmembrane region" description="Helical" evidence="7">
    <location>
        <begin position="229"/>
        <end position="249"/>
    </location>
</feature>
<evidence type="ECO:0000256" key="3">
    <source>
        <dbReference type="ARBA" id="ARBA00022448"/>
    </source>
</evidence>
<keyword evidence="3" id="KW-0813">Transport</keyword>
<dbReference type="EMBL" id="KT266786">
    <property type="protein sequence ID" value="AMK96366.1"/>
    <property type="molecule type" value="Genomic_DNA"/>
</dbReference>
<evidence type="ECO:0000256" key="1">
    <source>
        <dbReference type="ARBA" id="ARBA00004141"/>
    </source>
</evidence>
<feature type="transmembrane region" description="Helical" evidence="7">
    <location>
        <begin position="176"/>
        <end position="191"/>
    </location>
</feature>